<dbReference type="PANTHER" id="PTHR15263:SF1">
    <property type="entry name" value="NF-KAPPA-B INHIBITOR-LIKE PROTEIN 1"/>
    <property type="match status" value="1"/>
</dbReference>
<evidence type="ECO:0000256" key="6">
    <source>
        <dbReference type="SAM" id="MobiDB-lite"/>
    </source>
</evidence>
<name>A0A1X6N4B8_9APHY</name>
<keyword evidence="4" id="KW-0040">ANK repeat</keyword>
<dbReference type="PANTHER" id="PTHR15263">
    <property type="entry name" value="I-KAPPA-B-LIKE PROTEIN IKBL"/>
    <property type="match status" value="1"/>
</dbReference>
<keyword evidence="3" id="KW-0677">Repeat</keyword>
<sequence length="272" mass="31184">MDDLDEIMKLTGTHRWAAGPSKPTFPRVKGYFAFPPTVTPDGHIAFTFTIKGAIEGDSREGRERQERASREAAEARKEAAWQERRRRDVQLHEERLARERAEALTGEMAWVRAGGSLRDAHGRRDKVRTEQLRAEIRLLDEEARLTAQWNAYEARWCALLAVNTPVKFKDVPWPLPSAVASVDDLVPGAIEEFLFGPLRVRRNTVTKRERFRASFLRWHPDKMSALLQRVVPEDESAVQEGVKAVFRNPHTHHINVRTTPFDRLSTLSDALY</sequence>
<dbReference type="RefSeq" id="XP_024340252.1">
    <property type="nucleotide sequence ID" value="XM_024485089.1"/>
</dbReference>
<dbReference type="InterPro" id="IPR038753">
    <property type="entry name" value="NFKBIL1"/>
</dbReference>
<dbReference type="Proteomes" id="UP000194127">
    <property type="component" value="Unassembled WGS sequence"/>
</dbReference>
<reference evidence="7 8" key="1">
    <citation type="submission" date="2017-04" db="EMBL/GenBank/DDBJ databases">
        <title>Genome Sequence of the Model Brown-Rot Fungus Postia placenta SB12.</title>
        <authorList>
            <consortium name="DOE Joint Genome Institute"/>
            <person name="Gaskell J."/>
            <person name="Kersten P."/>
            <person name="Larrondo L.F."/>
            <person name="Canessa P."/>
            <person name="Martinez D."/>
            <person name="Hibbett D."/>
            <person name="Schmoll M."/>
            <person name="Kubicek C.P."/>
            <person name="Martinez A.T."/>
            <person name="Yadav J."/>
            <person name="Master E."/>
            <person name="Magnuson J.K."/>
            <person name="James T."/>
            <person name="Yaver D."/>
            <person name="Berka R."/>
            <person name="Labutti K."/>
            <person name="Lipzen A."/>
            <person name="Aerts A."/>
            <person name="Barry K."/>
            <person name="Henrissat B."/>
            <person name="Blanchette R."/>
            <person name="Grigoriev I."/>
            <person name="Cullen D."/>
        </authorList>
    </citation>
    <scope>NUCLEOTIDE SEQUENCE [LARGE SCALE GENOMIC DNA]</scope>
    <source>
        <strain evidence="7 8">MAD-698-R-SB12</strain>
    </source>
</reference>
<gene>
    <name evidence="7" type="ORF">POSPLADRAFT_1139843</name>
</gene>
<keyword evidence="8" id="KW-1185">Reference proteome</keyword>
<evidence type="ECO:0000256" key="4">
    <source>
        <dbReference type="ARBA" id="ARBA00023043"/>
    </source>
</evidence>
<dbReference type="GeneID" id="36330038"/>
<evidence type="ECO:0000313" key="8">
    <source>
        <dbReference type="Proteomes" id="UP000194127"/>
    </source>
</evidence>
<dbReference type="STRING" id="670580.A0A1X6N4B8"/>
<evidence type="ECO:0000256" key="2">
    <source>
        <dbReference type="ARBA" id="ARBA00022553"/>
    </source>
</evidence>
<evidence type="ECO:0000313" key="7">
    <source>
        <dbReference type="EMBL" id="OSX63458.1"/>
    </source>
</evidence>
<dbReference type="OrthoDB" id="3241983at2759"/>
<keyword evidence="5" id="KW-0539">Nucleus</keyword>
<keyword evidence="2" id="KW-0597">Phosphoprotein</keyword>
<evidence type="ECO:0000256" key="5">
    <source>
        <dbReference type="ARBA" id="ARBA00023242"/>
    </source>
</evidence>
<dbReference type="AlphaFoldDB" id="A0A1X6N4B8"/>
<dbReference type="EMBL" id="KZ110595">
    <property type="protein sequence ID" value="OSX63458.1"/>
    <property type="molecule type" value="Genomic_DNA"/>
</dbReference>
<organism evidence="7 8">
    <name type="scientific">Postia placenta MAD-698-R-SB12</name>
    <dbReference type="NCBI Taxonomy" id="670580"/>
    <lineage>
        <taxon>Eukaryota</taxon>
        <taxon>Fungi</taxon>
        <taxon>Dikarya</taxon>
        <taxon>Basidiomycota</taxon>
        <taxon>Agaricomycotina</taxon>
        <taxon>Agaricomycetes</taxon>
        <taxon>Polyporales</taxon>
        <taxon>Adustoporiaceae</taxon>
        <taxon>Rhodonia</taxon>
    </lineage>
</organism>
<evidence type="ECO:0000256" key="1">
    <source>
        <dbReference type="ARBA" id="ARBA00004123"/>
    </source>
</evidence>
<proteinExistence type="predicted"/>
<feature type="region of interest" description="Disordered" evidence="6">
    <location>
        <begin position="57"/>
        <end position="84"/>
    </location>
</feature>
<accession>A0A1X6N4B8</accession>
<comment type="subcellular location">
    <subcellularLocation>
        <location evidence="1">Nucleus</location>
    </subcellularLocation>
</comment>
<dbReference type="GO" id="GO:0043124">
    <property type="term" value="P:negative regulation of canonical NF-kappaB signal transduction"/>
    <property type="evidence" value="ECO:0007669"/>
    <property type="project" value="InterPro"/>
</dbReference>
<evidence type="ECO:0000256" key="3">
    <source>
        <dbReference type="ARBA" id="ARBA00022737"/>
    </source>
</evidence>
<protein>
    <submittedName>
        <fullName evidence="7">Uncharacterized protein</fullName>
    </submittedName>
</protein>
<dbReference type="GO" id="GO:0005634">
    <property type="term" value="C:nucleus"/>
    <property type="evidence" value="ECO:0007669"/>
    <property type="project" value="UniProtKB-SubCell"/>
</dbReference>